<dbReference type="EMBL" id="FTMH01000004">
    <property type="protein sequence ID" value="SIQ00886.1"/>
    <property type="molecule type" value="Genomic_DNA"/>
</dbReference>
<keyword evidence="1" id="KW-0732">Signal</keyword>
<evidence type="ECO:0000313" key="2">
    <source>
        <dbReference type="EMBL" id="SIQ00886.1"/>
    </source>
</evidence>
<keyword evidence="3" id="KW-1185">Reference proteome</keyword>
<organism evidence="2 3">
    <name type="scientific">Corynebacterium afermentans</name>
    <dbReference type="NCBI Taxonomy" id="38286"/>
    <lineage>
        <taxon>Bacteria</taxon>
        <taxon>Bacillati</taxon>
        <taxon>Actinomycetota</taxon>
        <taxon>Actinomycetes</taxon>
        <taxon>Mycobacteriales</taxon>
        <taxon>Corynebacteriaceae</taxon>
        <taxon>Corynebacterium</taxon>
    </lineage>
</organism>
<dbReference type="Proteomes" id="UP000185547">
    <property type="component" value="Unassembled WGS sequence"/>
</dbReference>
<name>A0A9X8R1A8_9CORY</name>
<accession>A0A9X8R1A8</accession>
<sequence>MWPMKIATKTAAALLAATVTLAPTAHAQDDVDWTGGRPLPPGTEVPYEPGYASAWKLYDVIRFGDPNFRNIKVQGVRVMGAFEGDSVMCHMNAKGGRNECYKDGKQATKLGWGRFGEVITFDPKVEQFAPLIRSYNNLELQLSSGTGVNLSS</sequence>
<protein>
    <submittedName>
        <fullName evidence="2">Uncharacterized protein</fullName>
    </submittedName>
</protein>
<dbReference type="AlphaFoldDB" id="A0A9X8R1A8"/>
<gene>
    <name evidence="2" type="ORF">SAMN05421802_10478</name>
</gene>
<feature type="signal peptide" evidence="1">
    <location>
        <begin position="1"/>
        <end position="27"/>
    </location>
</feature>
<evidence type="ECO:0000256" key="1">
    <source>
        <dbReference type="SAM" id="SignalP"/>
    </source>
</evidence>
<proteinExistence type="predicted"/>
<comment type="caution">
    <text evidence="2">The sequence shown here is derived from an EMBL/GenBank/DDBJ whole genome shotgun (WGS) entry which is preliminary data.</text>
</comment>
<reference evidence="2 3" key="1">
    <citation type="submission" date="2017-01" db="EMBL/GenBank/DDBJ databases">
        <authorList>
            <person name="Varghese N."/>
            <person name="Submissions S."/>
        </authorList>
    </citation>
    <scope>NUCLEOTIDE SEQUENCE [LARGE SCALE GENOMIC DNA]</scope>
    <source>
        <strain evidence="2 3">DSM 44280</strain>
    </source>
</reference>
<feature type="chain" id="PRO_5040858358" evidence="1">
    <location>
        <begin position="28"/>
        <end position="152"/>
    </location>
</feature>
<evidence type="ECO:0000313" key="3">
    <source>
        <dbReference type="Proteomes" id="UP000185547"/>
    </source>
</evidence>